<accession>A0A517MMQ1</accession>
<dbReference type="CDD" id="cd00198">
    <property type="entry name" value="vWFA"/>
    <property type="match status" value="1"/>
</dbReference>
<dbReference type="RefSeq" id="WP_145354335.1">
    <property type="nucleotide sequence ID" value="NZ_CP036262.1"/>
</dbReference>
<evidence type="ECO:0000313" key="3">
    <source>
        <dbReference type="Proteomes" id="UP000320672"/>
    </source>
</evidence>
<gene>
    <name evidence="2" type="ORF">FF011L_49590</name>
</gene>
<dbReference type="Gene3D" id="3.40.50.410">
    <property type="entry name" value="von Willebrand factor, type A domain"/>
    <property type="match status" value="1"/>
</dbReference>
<dbReference type="Pfam" id="PF01882">
    <property type="entry name" value="DUF58"/>
    <property type="match status" value="1"/>
</dbReference>
<proteinExistence type="predicted"/>
<dbReference type="PANTHER" id="PTHR33608">
    <property type="entry name" value="BLL2464 PROTEIN"/>
    <property type="match status" value="1"/>
</dbReference>
<dbReference type="PANTHER" id="PTHR33608:SF7">
    <property type="entry name" value="DUF58 DOMAIN-CONTAINING PROTEIN"/>
    <property type="match status" value="1"/>
</dbReference>
<feature type="domain" description="DUF58" evidence="1">
    <location>
        <begin position="50"/>
        <end position="261"/>
    </location>
</feature>
<evidence type="ECO:0000259" key="1">
    <source>
        <dbReference type="Pfam" id="PF01882"/>
    </source>
</evidence>
<name>A0A517MMQ1_9BACT</name>
<dbReference type="OrthoDB" id="9780819at2"/>
<dbReference type="EMBL" id="CP036262">
    <property type="protein sequence ID" value="QDS96151.1"/>
    <property type="molecule type" value="Genomic_DNA"/>
</dbReference>
<dbReference type="SUPFAM" id="SSF53300">
    <property type="entry name" value="vWA-like"/>
    <property type="match status" value="1"/>
</dbReference>
<evidence type="ECO:0000313" key="2">
    <source>
        <dbReference type="EMBL" id="QDS96151.1"/>
    </source>
</evidence>
<reference evidence="2 3" key="1">
    <citation type="submission" date="2019-02" db="EMBL/GenBank/DDBJ databases">
        <title>Deep-cultivation of Planctomycetes and their phenomic and genomic characterization uncovers novel biology.</title>
        <authorList>
            <person name="Wiegand S."/>
            <person name="Jogler M."/>
            <person name="Boedeker C."/>
            <person name="Pinto D."/>
            <person name="Vollmers J."/>
            <person name="Rivas-Marin E."/>
            <person name="Kohn T."/>
            <person name="Peeters S.H."/>
            <person name="Heuer A."/>
            <person name="Rast P."/>
            <person name="Oberbeckmann S."/>
            <person name="Bunk B."/>
            <person name="Jeske O."/>
            <person name="Meyerdierks A."/>
            <person name="Storesund J.E."/>
            <person name="Kallscheuer N."/>
            <person name="Luecker S."/>
            <person name="Lage O.M."/>
            <person name="Pohl T."/>
            <person name="Merkel B.J."/>
            <person name="Hornburger P."/>
            <person name="Mueller R.-W."/>
            <person name="Bruemmer F."/>
            <person name="Labrenz M."/>
            <person name="Spormann A.M."/>
            <person name="Op den Camp H."/>
            <person name="Overmann J."/>
            <person name="Amann R."/>
            <person name="Jetten M.S.M."/>
            <person name="Mascher T."/>
            <person name="Medema M.H."/>
            <person name="Devos D.P."/>
            <person name="Kaster A.-K."/>
            <person name="Ovreas L."/>
            <person name="Rohde M."/>
            <person name="Galperin M.Y."/>
            <person name="Jogler C."/>
        </authorList>
    </citation>
    <scope>NUCLEOTIDE SEQUENCE [LARGE SCALE GENOMIC DNA]</scope>
    <source>
        <strain evidence="2 3">FF011L</strain>
    </source>
</reference>
<organism evidence="2 3">
    <name type="scientific">Roseimaritima multifibrata</name>
    <dbReference type="NCBI Taxonomy" id="1930274"/>
    <lineage>
        <taxon>Bacteria</taxon>
        <taxon>Pseudomonadati</taxon>
        <taxon>Planctomycetota</taxon>
        <taxon>Planctomycetia</taxon>
        <taxon>Pirellulales</taxon>
        <taxon>Pirellulaceae</taxon>
        <taxon>Roseimaritima</taxon>
    </lineage>
</organism>
<sequence>MDPNWKKFFDPQTLAELSGSGLRRLRPFDGGALTGVHRSSRHGHSVEFAEHRPYVLGDDLRSVDWKVYARTDRFFLQNREDETALVCHLMLDASGSMAFAGLQPSGDAQSKFDYAARVAASLGFITLTAQDQCSLTFLGGNGIDLPLSNGEPQVQGMVDVLARCQVEGDDHVGQQVQQALARLTRPGIVVLISDLLDSPQAIETAVRYVRAAGHDLFVIQVLHPEEKELSVHGMTRFQGMEGEPPVDLQPEAFAEAYHEAMQEFCQSIEQVCEQTETPFLALTTDQPIGSMLAARLNQYYG</sequence>
<dbReference type="AlphaFoldDB" id="A0A517MMQ1"/>
<keyword evidence="3" id="KW-1185">Reference proteome</keyword>
<dbReference type="Proteomes" id="UP000320672">
    <property type="component" value="Chromosome"/>
</dbReference>
<protein>
    <recommendedName>
        <fullName evidence="1">DUF58 domain-containing protein</fullName>
    </recommendedName>
</protein>
<dbReference type="InterPro" id="IPR036465">
    <property type="entry name" value="vWFA_dom_sf"/>
</dbReference>
<dbReference type="InterPro" id="IPR002881">
    <property type="entry name" value="DUF58"/>
</dbReference>
<dbReference type="KEGG" id="rml:FF011L_49590"/>